<feature type="chain" id="PRO_5043041421" description="Extracellular membrane protein CFEM domain-containing protein" evidence="2">
    <location>
        <begin position="26"/>
        <end position="215"/>
    </location>
</feature>
<protein>
    <recommendedName>
        <fullName evidence="5">Extracellular membrane protein CFEM domain-containing protein</fullName>
    </recommendedName>
</protein>
<evidence type="ECO:0008006" key="5">
    <source>
        <dbReference type="Google" id="ProtNLM"/>
    </source>
</evidence>
<dbReference type="EMBL" id="MU853335">
    <property type="protein sequence ID" value="KAK4115266.1"/>
    <property type="molecule type" value="Genomic_DNA"/>
</dbReference>
<keyword evidence="2" id="KW-0732">Signal</keyword>
<sequence length="215" mass="22190">MGQHGRQPFSREVALLLLMASTASALSLSNFQVIGSSAVPISCILAYNNEIPGCTVNDFVRGRTCSAECVRGLEEVQETIESVCSNVNAPATSVLGQVLAGNLVNLLCPGASGDAPMPTIRPPTTSAVETPTSTEESVTQTTSDFEQFPTSAQSSTSVSTSTTSGLSAEPTQDTDESGGGSPFDAFSSNSGSPRLTIRWAEAAPVGLIVGLIVMR</sequence>
<dbReference type="Proteomes" id="UP001302812">
    <property type="component" value="Unassembled WGS sequence"/>
</dbReference>
<feature type="region of interest" description="Disordered" evidence="1">
    <location>
        <begin position="114"/>
        <end position="191"/>
    </location>
</feature>
<evidence type="ECO:0000313" key="4">
    <source>
        <dbReference type="Proteomes" id="UP001302812"/>
    </source>
</evidence>
<reference evidence="3" key="1">
    <citation type="journal article" date="2023" name="Mol. Phylogenet. Evol.">
        <title>Genome-scale phylogeny and comparative genomics of the fungal order Sordariales.</title>
        <authorList>
            <person name="Hensen N."/>
            <person name="Bonometti L."/>
            <person name="Westerberg I."/>
            <person name="Brannstrom I.O."/>
            <person name="Guillou S."/>
            <person name="Cros-Aarteil S."/>
            <person name="Calhoun S."/>
            <person name="Haridas S."/>
            <person name="Kuo A."/>
            <person name="Mondo S."/>
            <person name="Pangilinan J."/>
            <person name="Riley R."/>
            <person name="LaButti K."/>
            <person name="Andreopoulos B."/>
            <person name="Lipzen A."/>
            <person name="Chen C."/>
            <person name="Yan M."/>
            <person name="Daum C."/>
            <person name="Ng V."/>
            <person name="Clum A."/>
            <person name="Steindorff A."/>
            <person name="Ohm R.A."/>
            <person name="Martin F."/>
            <person name="Silar P."/>
            <person name="Natvig D.O."/>
            <person name="Lalanne C."/>
            <person name="Gautier V."/>
            <person name="Ament-Velasquez S.L."/>
            <person name="Kruys A."/>
            <person name="Hutchinson M.I."/>
            <person name="Powell A.J."/>
            <person name="Barry K."/>
            <person name="Miller A.N."/>
            <person name="Grigoriev I.V."/>
            <person name="Debuchy R."/>
            <person name="Gladieux P."/>
            <person name="Hiltunen Thoren M."/>
            <person name="Johannesson H."/>
        </authorList>
    </citation>
    <scope>NUCLEOTIDE SEQUENCE</scope>
    <source>
        <strain evidence="3">CBS 508.74</strain>
    </source>
</reference>
<organism evidence="3 4">
    <name type="scientific">Canariomyces notabilis</name>
    <dbReference type="NCBI Taxonomy" id="2074819"/>
    <lineage>
        <taxon>Eukaryota</taxon>
        <taxon>Fungi</taxon>
        <taxon>Dikarya</taxon>
        <taxon>Ascomycota</taxon>
        <taxon>Pezizomycotina</taxon>
        <taxon>Sordariomycetes</taxon>
        <taxon>Sordariomycetidae</taxon>
        <taxon>Sordariales</taxon>
        <taxon>Chaetomiaceae</taxon>
        <taxon>Canariomyces</taxon>
    </lineage>
</organism>
<proteinExistence type="predicted"/>
<feature type="compositionally biased region" description="Low complexity" evidence="1">
    <location>
        <begin position="122"/>
        <end position="143"/>
    </location>
</feature>
<evidence type="ECO:0000256" key="1">
    <source>
        <dbReference type="SAM" id="MobiDB-lite"/>
    </source>
</evidence>
<comment type="caution">
    <text evidence="3">The sequence shown here is derived from an EMBL/GenBank/DDBJ whole genome shotgun (WGS) entry which is preliminary data.</text>
</comment>
<gene>
    <name evidence="3" type="ORF">N656DRAFT_490669</name>
</gene>
<accession>A0AAN6YV67</accession>
<dbReference type="AlphaFoldDB" id="A0AAN6YV67"/>
<keyword evidence="4" id="KW-1185">Reference proteome</keyword>
<dbReference type="GeneID" id="89933951"/>
<evidence type="ECO:0000256" key="2">
    <source>
        <dbReference type="SAM" id="SignalP"/>
    </source>
</evidence>
<feature type="compositionally biased region" description="Low complexity" evidence="1">
    <location>
        <begin position="150"/>
        <end position="167"/>
    </location>
</feature>
<name>A0AAN6YV67_9PEZI</name>
<dbReference type="RefSeq" id="XP_064672836.1">
    <property type="nucleotide sequence ID" value="XM_064809827.1"/>
</dbReference>
<feature type="signal peptide" evidence="2">
    <location>
        <begin position="1"/>
        <end position="25"/>
    </location>
</feature>
<reference evidence="3" key="2">
    <citation type="submission" date="2023-05" db="EMBL/GenBank/DDBJ databases">
        <authorList>
            <consortium name="Lawrence Berkeley National Laboratory"/>
            <person name="Steindorff A."/>
            <person name="Hensen N."/>
            <person name="Bonometti L."/>
            <person name="Westerberg I."/>
            <person name="Brannstrom I.O."/>
            <person name="Guillou S."/>
            <person name="Cros-Aarteil S."/>
            <person name="Calhoun S."/>
            <person name="Haridas S."/>
            <person name="Kuo A."/>
            <person name="Mondo S."/>
            <person name="Pangilinan J."/>
            <person name="Riley R."/>
            <person name="Labutti K."/>
            <person name="Andreopoulos B."/>
            <person name="Lipzen A."/>
            <person name="Chen C."/>
            <person name="Yanf M."/>
            <person name="Daum C."/>
            <person name="Ng V."/>
            <person name="Clum A."/>
            <person name="Ohm R."/>
            <person name="Martin F."/>
            <person name="Silar P."/>
            <person name="Natvig D."/>
            <person name="Lalanne C."/>
            <person name="Gautier V."/>
            <person name="Ament-Velasquez S.L."/>
            <person name="Kruys A."/>
            <person name="Hutchinson M.I."/>
            <person name="Powell A.J."/>
            <person name="Barry K."/>
            <person name="Miller A.N."/>
            <person name="Grigoriev I.V."/>
            <person name="Debuchy R."/>
            <person name="Gladieux P."/>
            <person name="Thoren M.H."/>
            <person name="Johannesson H."/>
        </authorList>
    </citation>
    <scope>NUCLEOTIDE SEQUENCE</scope>
    <source>
        <strain evidence="3">CBS 508.74</strain>
    </source>
</reference>
<evidence type="ECO:0000313" key="3">
    <source>
        <dbReference type="EMBL" id="KAK4115266.1"/>
    </source>
</evidence>